<protein>
    <submittedName>
        <fullName evidence="3">Uncharacterized protein</fullName>
    </submittedName>
</protein>
<accession>A0A315ZWI8</accession>
<keyword evidence="2" id="KW-1133">Transmembrane helix</keyword>
<evidence type="ECO:0000313" key="3">
    <source>
        <dbReference type="EMBL" id="PWJ49250.1"/>
    </source>
</evidence>
<feature type="transmembrane region" description="Helical" evidence="2">
    <location>
        <begin position="54"/>
        <end position="76"/>
    </location>
</feature>
<keyword evidence="2" id="KW-0472">Membrane</keyword>
<organism evidence="3 4">
    <name type="scientific">Quadrisphaera granulorum</name>
    <dbReference type="NCBI Taxonomy" id="317664"/>
    <lineage>
        <taxon>Bacteria</taxon>
        <taxon>Bacillati</taxon>
        <taxon>Actinomycetota</taxon>
        <taxon>Actinomycetes</taxon>
        <taxon>Kineosporiales</taxon>
        <taxon>Kineosporiaceae</taxon>
        <taxon>Quadrisphaera</taxon>
    </lineage>
</organism>
<keyword evidence="4" id="KW-1185">Reference proteome</keyword>
<dbReference type="AlphaFoldDB" id="A0A315ZWI8"/>
<gene>
    <name evidence="3" type="ORF">BXY45_1262</name>
</gene>
<dbReference type="Proteomes" id="UP000245469">
    <property type="component" value="Unassembled WGS sequence"/>
</dbReference>
<feature type="compositionally biased region" description="Low complexity" evidence="1">
    <location>
        <begin position="161"/>
        <end position="170"/>
    </location>
</feature>
<evidence type="ECO:0000256" key="2">
    <source>
        <dbReference type="SAM" id="Phobius"/>
    </source>
</evidence>
<sequence>MTGRQHRARADPAAAVSAAQELHEAAAPLAVPVPREAGPLPGARVRRGGRRRDLVATSAAALLAPVGAPLLAAALAGGPPGLRGPLGRSRRLDRHAGLHPTVALEEMQVSRAPDVRSVGETTSAPAQGRPGSVRQAPRVRSAAARLPGEPGGLLPDPPVSAPGTGSATAPATVGMTAPTTAEVTALTTAGPSAATAAASVPGEATGQRAVLADMELRGLEARRPGPALPAPGAVRRRAAPPVRALLPAGAAVRGRADRRAPARQRVVRARLAPGTVTVALRPRRVAALRTATNLACRRASPASSSTGRCALTC</sequence>
<evidence type="ECO:0000256" key="1">
    <source>
        <dbReference type="SAM" id="MobiDB-lite"/>
    </source>
</evidence>
<name>A0A315ZWI8_9ACTN</name>
<feature type="region of interest" description="Disordered" evidence="1">
    <location>
        <begin position="110"/>
        <end position="170"/>
    </location>
</feature>
<dbReference type="EMBL" id="QGDQ01000026">
    <property type="protein sequence ID" value="PWJ49250.1"/>
    <property type="molecule type" value="Genomic_DNA"/>
</dbReference>
<comment type="caution">
    <text evidence="3">The sequence shown here is derived from an EMBL/GenBank/DDBJ whole genome shotgun (WGS) entry which is preliminary data.</text>
</comment>
<keyword evidence="2" id="KW-0812">Transmembrane</keyword>
<evidence type="ECO:0000313" key="4">
    <source>
        <dbReference type="Proteomes" id="UP000245469"/>
    </source>
</evidence>
<reference evidence="3 4" key="1">
    <citation type="submission" date="2018-03" db="EMBL/GenBank/DDBJ databases">
        <title>Genomic Encyclopedia of Archaeal and Bacterial Type Strains, Phase II (KMG-II): from individual species to whole genera.</title>
        <authorList>
            <person name="Goeker M."/>
        </authorList>
    </citation>
    <scope>NUCLEOTIDE SEQUENCE [LARGE SCALE GENOMIC DNA]</scope>
    <source>
        <strain evidence="3 4">DSM 44889</strain>
    </source>
</reference>
<proteinExistence type="predicted"/>